<dbReference type="AlphaFoldDB" id="A0AAN9VH09"/>
<dbReference type="InterPro" id="IPR008952">
    <property type="entry name" value="Tetraspanin_EC2_sf"/>
</dbReference>
<organism evidence="7 8">
    <name type="scientific">Gryllus longicercus</name>
    <dbReference type="NCBI Taxonomy" id="2509291"/>
    <lineage>
        <taxon>Eukaryota</taxon>
        <taxon>Metazoa</taxon>
        <taxon>Ecdysozoa</taxon>
        <taxon>Arthropoda</taxon>
        <taxon>Hexapoda</taxon>
        <taxon>Insecta</taxon>
        <taxon>Pterygota</taxon>
        <taxon>Neoptera</taxon>
        <taxon>Polyneoptera</taxon>
        <taxon>Orthoptera</taxon>
        <taxon>Ensifera</taxon>
        <taxon>Gryllidea</taxon>
        <taxon>Grylloidea</taxon>
        <taxon>Gryllidae</taxon>
        <taxon>Gryllinae</taxon>
        <taxon>Gryllus</taxon>
    </lineage>
</organism>
<evidence type="ECO:0000256" key="5">
    <source>
        <dbReference type="ARBA" id="ARBA00023136"/>
    </source>
</evidence>
<keyword evidence="8" id="KW-1185">Reference proteome</keyword>
<dbReference type="InterPro" id="IPR018503">
    <property type="entry name" value="Tetraspanin_CS"/>
</dbReference>
<dbReference type="PROSITE" id="PS00421">
    <property type="entry name" value="TM4_1"/>
    <property type="match status" value="1"/>
</dbReference>
<keyword evidence="5 6" id="KW-0472">Membrane</keyword>
<dbReference type="GO" id="GO:0005886">
    <property type="term" value="C:plasma membrane"/>
    <property type="evidence" value="ECO:0007669"/>
    <property type="project" value="TreeGrafter"/>
</dbReference>
<evidence type="ECO:0000256" key="2">
    <source>
        <dbReference type="ARBA" id="ARBA00006840"/>
    </source>
</evidence>
<dbReference type="PANTHER" id="PTHR19282:SF28">
    <property type="entry name" value="TETRASPANIN"/>
    <property type="match status" value="1"/>
</dbReference>
<dbReference type="PANTHER" id="PTHR19282">
    <property type="entry name" value="TETRASPANIN"/>
    <property type="match status" value="1"/>
</dbReference>
<sequence length="296" mass="32924">MAQTRDLNAGMRCIKYMLFVFNLLFAMTGVLVITVGISINAIYRDYVAFLDHRFIPPTTLLVVTGFIIFVVAFFGCFGAIRESTCMIMVFSVLLGVIFVLEFSAAIAAYMLHDGLTNMLFEKMNATMYDYYSDINAQTTVDFMQQELQCCGITNASDWNNIYAAHTGDSSLISALPEPLNLKKIPGSCCAEFSDYLENMECIPFAGGCLSHMKFLVGQSALLLATAAMSIAILQLLGVMFGCSLAKSIRLHKTERLRRRQELREQLVNSYTQLGTADPKKTFPVVFMDHENKSSTA</sequence>
<dbReference type="PIRSF" id="PIRSF002419">
    <property type="entry name" value="Tetraspanin"/>
    <property type="match status" value="1"/>
</dbReference>
<comment type="similarity">
    <text evidence="2 6">Belongs to the tetraspanin (TM4SF) family.</text>
</comment>
<dbReference type="Gene3D" id="1.10.1450.10">
    <property type="entry name" value="Tetraspanin"/>
    <property type="match status" value="1"/>
</dbReference>
<feature type="transmembrane region" description="Helical" evidence="6">
    <location>
        <begin position="59"/>
        <end position="80"/>
    </location>
</feature>
<dbReference type="EMBL" id="JAZDUA010000195">
    <property type="protein sequence ID" value="KAK7864769.1"/>
    <property type="molecule type" value="Genomic_DNA"/>
</dbReference>
<accession>A0AAN9VH09</accession>
<reference evidence="7 8" key="1">
    <citation type="submission" date="2024-03" db="EMBL/GenBank/DDBJ databases">
        <title>The genome assembly and annotation of the cricket Gryllus longicercus Weissman &amp; Gray.</title>
        <authorList>
            <person name="Szrajer S."/>
            <person name="Gray D."/>
            <person name="Ylla G."/>
        </authorList>
    </citation>
    <scope>NUCLEOTIDE SEQUENCE [LARGE SCALE GENOMIC DNA]</scope>
    <source>
        <strain evidence="7">DAG 2021-001</strain>
        <tissue evidence="7">Whole body minus gut</tissue>
    </source>
</reference>
<evidence type="ECO:0000313" key="8">
    <source>
        <dbReference type="Proteomes" id="UP001378592"/>
    </source>
</evidence>
<evidence type="ECO:0000313" key="7">
    <source>
        <dbReference type="EMBL" id="KAK7864769.1"/>
    </source>
</evidence>
<protein>
    <recommendedName>
        <fullName evidence="6">Tetraspanin</fullName>
    </recommendedName>
</protein>
<dbReference type="InterPro" id="IPR018499">
    <property type="entry name" value="Tetraspanin/Peripherin"/>
</dbReference>
<feature type="transmembrane region" description="Helical" evidence="6">
    <location>
        <begin position="16"/>
        <end position="39"/>
    </location>
</feature>
<feature type="transmembrane region" description="Helical" evidence="6">
    <location>
        <begin position="220"/>
        <end position="245"/>
    </location>
</feature>
<evidence type="ECO:0000256" key="4">
    <source>
        <dbReference type="ARBA" id="ARBA00022989"/>
    </source>
</evidence>
<gene>
    <name evidence="7" type="ORF">R5R35_012265</name>
</gene>
<dbReference type="SUPFAM" id="SSF48652">
    <property type="entry name" value="Tetraspanin"/>
    <property type="match status" value="1"/>
</dbReference>
<dbReference type="InterPro" id="IPR000301">
    <property type="entry name" value="Tetraspanin_animals"/>
</dbReference>
<feature type="transmembrane region" description="Helical" evidence="6">
    <location>
        <begin position="87"/>
        <end position="111"/>
    </location>
</feature>
<evidence type="ECO:0000256" key="3">
    <source>
        <dbReference type="ARBA" id="ARBA00022692"/>
    </source>
</evidence>
<proteinExistence type="inferred from homology"/>
<dbReference type="Pfam" id="PF00335">
    <property type="entry name" value="Tetraspanin"/>
    <property type="match status" value="1"/>
</dbReference>
<name>A0AAN9VH09_9ORTH</name>
<keyword evidence="3 6" id="KW-0812">Transmembrane</keyword>
<comment type="subcellular location">
    <subcellularLocation>
        <location evidence="1 6">Membrane</location>
        <topology evidence="1 6">Multi-pass membrane protein</topology>
    </subcellularLocation>
</comment>
<dbReference type="Proteomes" id="UP001378592">
    <property type="component" value="Unassembled WGS sequence"/>
</dbReference>
<dbReference type="CDD" id="cd03127">
    <property type="entry name" value="tetraspanin_LEL"/>
    <property type="match status" value="1"/>
</dbReference>
<comment type="caution">
    <text evidence="7">The sequence shown here is derived from an EMBL/GenBank/DDBJ whole genome shotgun (WGS) entry which is preliminary data.</text>
</comment>
<evidence type="ECO:0000256" key="1">
    <source>
        <dbReference type="ARBA" id="ARBA00004141"/>
    </source>
</evidence>
<dbReference type="PRINTS" id="PR00259">
    <property type="entry name" value="TMFOUR"/>
</dbReference>
<keyword evidence="4 6" id="KW-1133">Transmembrane helix</keyword>
<evidence type="ECO:0000256" key="6">
    <source>
        <dbReference type="RuleBase" id="RU361218"/>
    </source>
</evidence>